<evidence type="ECO:0000313" key="2">
    <source>
        <dbReference type="EMBL" id="MVN22210.1"/>
    </source>
</evidence>
<gene>
    <name evidence="2" type="ORF">GO621_11775</name>
</gene>
<proteinExistence type="predicted"/>
<comment type="caution">
    <text evidence="2">The sequence shown here is derived from an EMBL/GenBank/DDBJ whole genome shotgun (WGS) entry which is preliminary data.</text>
</comment>
<keyword evidence="3" id="KW-1185">Reference proteome</keyword>
<accession>A0A7K1SYU7</accession>
<name>A0A7K1SYU7_9SPHI</name>
<dbReference type="Gene3D" id="2.160.20.120">
    <property type="match status" value="1"/>
</dbReference>
<keyword evidence="1" id="KW-0812">Transmembrane</keyword>
<dbReference type="RefSeq" id="WP_157567225.1">
    <property type="nucleotide sequence ID" value="NZ_WPIK01000009.1"/>
</dbReference>
<evidence type="ECO:0000256" key="1">
    <source>
        <dbReference type="SAM" id="Phobius"/>
    </source>
</evidence>
<reference evidence="2 3" key="1">
    <citation type="submission" date="2019-12" db="EMBL/GenBank/DDBJ databases">
        <title>Mucilaginibacter sp. HMF7410 genome sequencing and assembly.</title>
        <authorList>
            <person name="Kang H."/>
            <person name="Cha I."/>
            <person name="Kim H."/>
            <person name="Joh K."/>
        </authorList>
    </citation>
    <scope>NUCLEOTIDE SEQUENCE [LARGE SCALE GENOMIC DNA]</scope>
    <source>
        <strain evidence="2 3">HMF7410</strain>
    </source>
</reference>
<keyword evidence="1" id="KW-0472">Membrane</keyword>
<evidence type="ECO:0000313" key="3">
    <source>
        <dbReference type="Proteomes" id="UP000462014"/>
    </source>
</evidence>
<dbReference type="Proteomes" id="UP000462014">
    <property type="component" value="Unassembled WGS sequence"/>
</dbReference>
<protein>
    <submittedName>
        <fullName evidence="2">Uncharacterized protein</fullName>
    </submittedName>
</protein>
<feature type="transmembrane region" description="Helical" evidence="1">
    <location>
        <begin position="6"/>
        <end position="26"/>
    </location>
</feature>
<organism evidence="2 3">
    <name type="scientific">Mucilaginibacter arboris</name>
    <dbReference type="NCBI Taxonomy" id="2682090"/>
    <lineage>
        <taxon>Bacteria</taxon>
        <taxon>Pseudomonadati</taxon>
        <taxon>Bacteroidota</taxon>
        <taxon>Sphingobacteriia</taxon>
        <taxon>Sphingobacteriales</taxon>
        <taxon>Sphingobacteriaceae</taxon>
        <taxon>Mucilaginibacter</taxon>
    </lineage>
</organism>
<dbReference type="AlphaFoldDB" id="A0A7K1SYU7"/>
<keyword evidence="1" id="KW-1133">Transmembrane helix</keyword>
<dbReference type="EMBL" id="WPIK01000009">
    <property type="protein sequence ID" value="MVN22210.1"/>
    <property type="molecule type" value="Genomic_DNA"/>
</dbReference>
<sequence>MKTSSKLFITAISIIIISMITYDFALRAEYKKGTYKSRLYGFEKTIAFNGFNTIDNRAANLISIQVEKGNEPGVWVKSVWKDRFRISRNGNALVIEVANKQSTRVSAYDNSITIVCPSLDKVTTAPYLGKSGMNLLHSRGTTTVVGFTLDRLSLEISKGVDLFLKRNKIADLQARVGDELSDNAKLTISSNNQINNAKITVPGKNGLEIENSVITQRNFTIADSATVTFSGKFLKLIGK</sequence>